<dbReference type="GO" id="GO:0006310">
    <property type="term" value="P:DNA recombination"/>
    <property type="evidence" value="ECO:0007669"/>
    <property type="project" value="UniProtKB-KW"/>
</dbReference>
<reference evidence="2" key="1">
    <citation type="submission" date="2020-01" db="EMBL/GenBank/DDBJ databases">
        <title>Bacteria Cultured from War Wounds Associated with the Conflict in Eastern Ukraine.</title>
        <authorList>
            <person name="Snesrud E."/>
            <person name="Galac M.R."/>
            <person name="Mc Gann P."/>
            <person name="Valentine K."/>
            <person name="Viacheslav K."/>
        </authorList>
    </citation>
    <scope>NUCLEOTIDE SEQUENCE</scope>
    <source>
        <strain evidence="2">VNMU148</strain>
    </source>
</reference>
<organism evidence="2 3">
    <name type="scientific">Pseudomonas aeruginosa</name>
    <dbReference type="NCBI Taxonomy" id="287"/>
    <lineage>
        <taxon>Bacteria</taxon>
        <taxon>Pseudomonadati</taxon>
        <taxon>Pseudomonadota</taxon>
        <taxon>Gammaproteobacteria</taxon>
        <taxon>Pseudomonadales</taxon>
        <taxon>Pseudomonadaceae</taxon>
        <taxon>Pseudomonas</taxon>
    </lineage>
</organism>
<evidence type="ECO:0000313" key="3">
    <source>
        <dbReference type="Proteomes" id="UP000644192"/>
    </source>
</evidence>
<sequence length="139" mass="15352">EAISRLFELGTLDMMEVAAISGHKSLSMLKRYTHLKAQRLVKKLEGGKSRGRQVVINHLVPYPASVARTSKDVTIRLLDFEGLTASAATKESAITLAQDQLLRRLMTSIRDAETIPQPDQYLDIVHEADIVMIDPLAAA</sequence>
<gene>
    <name evidence="2" type="ORF">GUL26_37535</name>
</gene>
<feature type="non-terminal residue" evidence="2">
    <location>
        <position position="1"/>
    </location>
</feature>
<dbReference type="SUPFAM" id="SSF56349">
    <property type="entry name" value="DNA breaking-rejoining enzymes"/>
    <property type="match status" value="1"/>
</dbReference>
<dbReference type="InterPro" id="IPR011010">
    <property type="entry name" value="DNA_brk_join_enz"/>
</dbReference>
<proteinExistence type="predicted"/>
<comment type="caution">
    <text evidence="2">The sequence shown here is derived from an EMBL/GenBank/DDBJ whole genome shotgun (WGS) entry which is preliminary data.</text>
</comment>
<name>A0A6B1YJE2_PSEAI</name>
<accession>A0A6B1YJE2</accession>
<dbReference type="Proteomes" id="UP000644192">
    <property type="component" value="Unassembled WGS sequence"/>
</dbReference>
<dbReference type="AlphaFoldDB" id="A0A6B1YJE2"/>
<evidence type="ECO:0000313" key="2">
    <source>
        <dbReference type="EMBL" id="MZZ17939.1"/>
    </source>
</evidence>
<evidence type="ECO:0000256" key="1">
    <source>
        <dbReference type="ARBA" id="ARBA00023172"/>
    </source>
</evidence>
<dbReference type="InterPro" id="IPR013762">
    <property type="entry name" value="Integrase-like_cat_sf"/>
</dbReference>
<dbReference type="Gene3D" id="3.30.160.250">
    <property type="match status" value="1"/>
</dbReference>
<dbReference type="GO" id="GO:0003677">
    <property type="term" value="F:DNA binding"/>
    <property type="evidence" value="ECO:0007669"/>
    <property type="project" value="InterPro"/>
</dbReference>
<protein>
    <submittedName>
        <fullName evidence="2">Integrase</fullName>
    </submittedName>
</protein>
<keyword evidence="1" id="KW-0233">DNA recombination</keyword>
<dbReference type="EMBL" id="WXZT01000083">
    <property type="protein sequence ID" value="MZZ17939.1"/>
    <property type="molecule type" value="Genomic_DNA"/>
</dbReference>
<dbReference type="Gene3D" id="1.10.443.10">
    <property type="entry name" value="Intergrase catalytic core"/>
    <property type="match status" value="1"/>
</dbReference>
<dbReference type="GO" id="GO:0015074">
    <property type="term" value="P:DNA integration"/>
    <property type="evidence" value="ECO:0007669"/>
    <property type="project" value="InterPro"/>
</dbReference>